<organism evidence="3 4">
    <name type="scientific">Desulfobacula phenolica</name>
    <dbReference type="NCBI Taxonomy" id="90732"/>
    <lineage>
        <taxon>Bacteria</taxon>
        <taxon>Pseudomonadati</taxon>
        <taxon>Thermodesulfobacteriota</taxon>
        <taxon>Desulfobacteria</taxon>
        <taxon>Desulfobacterales</taxon>
        <taxon>Desulfobacteraceae</taxon>
        <taxon>Desulfobacula</taxon>
    </lineage>
</organism>
<keyword evidence="4" id="KW-1185">Reference proteome</keyword>
<evidence type="ECO:0000313" key="3">
    <source>
        <dbReference type="EMBL" id="SDU38636.1"/>
    </source>
</evidence>
<dbReference type="InterPro" id="IPR046453">
    <property type="entry name" value="GpA_ATPase"/>
</dbReference>
<dbReference type="AlphaFoldDB" id="A0A1H2I406"/>
<feature type="domain" description="Phage terminase large subunit GpA ATPase" evidence="1">
    <location>
        <begin position="63"/>
        <end position="316"/>
    </location>
</feature>
<reference evidence="4" key="1">
    <citation type="submission" date="2016-10" db="EMBL/GenBank/DDBJ databases">
        <authorList>
            <person name="Varghese N."/>
            <person name="Submissions S."/>
        </authorList>
    </citation>
    <scope>NUCLEOTIDE SEQUENCE [LARGE SCALE GENOMIC DNA]</scope>
    <source>
        <strain evidence="4">DSM 3384</strain>
    </source>
</reference>
<protein>
    <submittedName>
        <fullName evidence="3">Phage terminase, large subunit GpA</fullName>
    </submittedName>
</protein>
<name>A0A1H2I406_9BACT</name>
<gene>
    <name evidence="3" type="ORF">SAMN04487931_107212</name>
</gene>
<dbReference type="Pfam" id="PF20454">
    <property type="entry name" value="GpA_nuclease"/>
    <property type="match status" value="1"/>
</dbReference>
<evidence type="ECO:0000259" key="2">
    <source>
        <dbReference type="Pfam" id="PF20454"/>
    </source>
</evidence>
<dbReference type="GO" id="GO:0004519">
    <property type="term" value="F:endonuclease activity"/>
    <property type="evidence" value="ECO:0007669"/>
    <property type="project" value="InterPro"/>
</dbReference>
<dbReference type="EMBL" id="FNLL01000007">
    <property type="protein sequence ID" value="SDU38636.1"/>
    <property type="molecule type" value="Genomic_DNA"/>
</dbReference>
<dbReference type="InterPro" id="IPR027417">
    <property type="entry name" value="P-loop_NTPase"/>
</dbReference>
<dbReference type="Proteomes" id="UP000199608">
    <property type="component" value="Unassembled WGS sequence"/>
</dbReference>
<dbReference type="Pfam" id="PF05876">
    <property type="entry name" value="GpA_ATPase"/>
    <property type="match status" value="1"/>
</dbReference>
<dbReference type="InterPro" id="IPR046454">
    <property type="entry name" value="GpA_endonuclease"/>
</dbReference>
<sequence>MQVLRVKKPKWMPETHVDILKALKIKRVKFRFPKAAKRVLRKKKPILPSAHAERYRVVTEGDIQGPWQNIVTPWLVDIMDASDFPSVLTVIICKCVQSGGSESVHNCISYFVDRKPGQVMYVYPNRDAGKRQLKKRILPMFKSSPYLKRYLTGRDNDENNLELQLKHLSISIAWAHSPASLASDPKCYVVFDETDKYPAVASKSEADPISLGEKRTTTYRRRRKAKIWKLSTPTTEKGPITIALNKEAQVIFDYFVECPECGAFQAMFFPQIKWEGGGSADPELVESEKMAWYECEICGDKWDDDKRDRAVRNGHWRSRGKHQLTVKKYLETYKPKKIGFHVPAWISFFVSLSESASAFLRGLTSKNKMKDFKNNFAAEPWQEYEVLAKQEDEEVLRCKTKLPPQVVPESAVALTAGIDLQKTGFPYVVRAWAKDYTSWLIDYNQLGTWQELENLLFETVYPVENSDRQMRIWRAGLDTGGGKYNKDISSTEEAYLWLQDYAGFSRTCRVWGCKGSSNPLPTKMKMGSILNKTPSGKPLRMGMRLAILDTDKLKDMFYERMFKAIAEDQGGAYLHKETQLDYARQITAEEKQVNDKGVETWERIRNDNHYLDCECIASIVADWEWPGRGVNLLPGPVNLVEKAKPVEKKKKANPFTGGQNLFGA</sequence>
<evidence type="ECO:0000313" key="4">
    <source>
        <dbReference type="Proteomes" id="UP000199608"/>
    </source>
</evidence>
<dbReference type="GO" id="GO:0016887">
    <property type="term" value="F:ATP hydrolysis activity"/>
    <property type="evidence" value="ECO:0007669"/>
    <property type="project" value="InterPro"/>
</dbReference>
<proteinExistence type="predicted"/>
<dbReference type="Gene3D" id="3.40.50.300">
    <property type="entry name" value="P-loop containing nucleotide triphosphate hydrolases"/>
    <property type="match status" value="1"/>
</dbReference>
<feature type="domain" description="Terminase large subunit GpA endonuclease" evidence="2">
    <location>
        <begin position="338"/>
        <end position="621"/>
    </location>
</feature>
<evidence type="ECO:0000259" key="1">
    <source>
        <dbReference type="Pfam" id="PF05876"/>
    </source>
</evidence>
<accession>A0A1H2I406</accession>